<evidence type="ECO:0000313" key="2">
    <source>
        <dbReference type="EMBL" id="SBT09679.1"/>
    </source>
</evidence>
<protein>
    <submittedName>
        <fullName evidence="2">Uncharacterized protein</fullName>
    </submittedName>
</protein>
<keyword evidence="1" id="KW-1133">Transmembrane helix</keyword>
<sequence length="82" mass="9526">MSGPNEYWLDSSENVTKLFRGLCILGLALLAIDLVLHKHEAFAFAAWFGFYCLFGFFACVVLVLVAKQLRRILMRDEDYYER</sequence>
<gene>
    <name evidence="2" type="ORF">PROAA_340010</name>
</gene>
<organism evidence="2 3">
    <name type="scientific">Candidatus Propionivibrio aalborgensis</name>
    <dbReference type="NCBI Taxonomy" id="1860101"/>
    <lineage>
        <taxon>Bacteria</taxon>
        <taxon>Pseudomonadati</taxon>
        <taxon>Pseudomonadota</taxon>
        <taxon>Betaproteobacteria</taxon>
        <taxon>Rhodocyclales</taxon>
        <taxon>Rhodocyclaceae</taxon>
        <taxon>Propionivibrio</taxon>
    </lineage>
</organism>
<evidence type="ECO:0000256" key="1">
    <source>
        <dbReference type="SAM" id="Phobius"/>
    </source>
</evidence>
<name>A0A1A8XXG3_9RHOO</name>
<keyword evidence="1" id="KW-0812">Transmembrane</keyword>
<proteinExistence type="predicted"/>
<keyword evidence="1" id="KW-0472">Membrane</keyword>
<dbReference type="AlphaFoldDB" id="A0A1A8XXG3"/>
<dbReference type="Proteomes" id="UP000199600">
    <property type="component" value="Unassembled WGS sequence"/>
</dbReference>
<dbReference type="RefSeq" id="WP_186411682.1">
    <property type="nucleotide sequence ID" value="NZ_FLQY01000268.1"/>
</dbReference>
<accession>A0A1A8XXG3</accession>
<feature type="transmembrane region" description="Helical" evidence="1">
    <location>
        <begin position="42"/>
        <end position="65"/>
    </location>
</feature>
<reference evidence="2 3" key="1">
    <citation type="submission" date="2016-06" db="EMBL/GenBank/DDBJ databases">
        <authorList>
            <person name="Kjaerup R.B."/>
            <person name="Dalgaard T.S."/>
            <person name="Juul-Madsen H.R."/>
        </authorList>
    </citation>
    <scope>NUCLEOTIDE SEQUENCE [LARGE SCALE GENOMIC DNA]</scope>
    <source>
        <strain evidence="2">2</strain>
    </source>
</reference>
<evidence type="ECO:0000313" key="3">
    <source>
        <dbReference type="Proteomes" id="UP000199600"/>
    </source>
</evidence>
<dbReference type="EMBL" id="FLQY01000268">
    <property type="protein sequence ID" value="SBT09679.1"/>
    <property type="molecule type" value="Genomic_DNA"/>
</dbReference>
<keyword evidence="3" id="KW-1185">Reference proteome</keyword>